<evidence type="ECO:0008006" key="3">
    <source>
        <dbReference type="Google" id="ProtNLM"/>
    </source>
</evidence>
<sequence length="509" mass="59308">METRKPQYQHFIPQFLLRNFSHKYVPPDGAKAGKSKKRSNNKKYPGDPVINSLCLSDEYRIDECLVRRVCGLENMYVDTTKPAKEQGRLEKKFGVLENRASCVYRKITKGYEEGKSGIWLKRSEKDILRKFIFLLSYRGEQYHRKYNLDSLQDYEEGDKSLLQAYMTENDFARPIDVWLHSLETIIDLDMDAEGRWRKSIFKSIYSPIADTFVSHICDMYMGICTPANPDEEFVLADNCYNVTEGPTKSYYDDTLGKYITRSPRFHMFAPISPRLMIVLRHNLLPEPNQDSDPEMREHREFNRQLWIDTIYGSGTKSMLEDLPIRRAANSYSHFVNGRWMPNTGWNQRLGVNDEFCFSTFKIATCHVRKMNGLLIDHAFHGSRIVFNRKDAFLDLMEWYLTEPCQVGKNLLGEHVATQLAYIKGLSRFMLREGRAVVAEWTFWPSEHRDLKQFQTQNVAGARFLEEVRHGESDAGFDFGAIYKRLGTVPLSLAPMQILILCLRRNERGI</sequence>
<dbReference type="Proteomes" id="UP000241546">
    <property type="component" value="Unassembled WGS sequence"/>
</dbReference>
<dbReference type="GeneID" id="36605169"/>
<dbReference type="EMBL" id="KZ680212">
    <property type="protein sequence ID" value="PTB66868.1"/>
    <property type="molecule type" value="Genomic_DNA"/>
</dbReference>
<proteinExistence type="predicted"/>
<evidence type="ECO:0000313" key="1">
    <source>
        <dbReference type="EMBL" id="PTB66868.1"/>
    </source>
</evidence>
<accession>A0A2T4BC62</accession>
<keyword evidence="2" id="KW-1185">Reference proteome</keyword>
<dbReference type="AlphaFoldDB" id="A0A2T4BC62"/>
<reference evidence="2" key="1">
    <citation type="submission" date="2016-07" db="EMBL/GenBank/DDBJ databases">
        <title>Multiple horizontal gene transfer events from other fungi enriched the ability of initially mycotrophic Trichoderma (Ascomycota) to feed on dead plant biomass.</title>
        <authorList>
            <consortium name="DOE Joint Genome Institute"/>
            <person name="Atanasova L."/>
            <person name="Chenthamara K."/>
            <person name="Zhang J."/>
            <person name="Grujic M."/>
            <person name="Henrissat B."/>
            <person name="Kuo A."/>
            <person name="Aerts A."/>
            <person name="Salamov A."/>
            <person name="Lipzen A."/>
            <person name="Labutti K."/>
            <person name="Barry K."/>
            <person name="Miao Y."/>
            <person name="Rahimi M.J."/>
            <person name="Shen Q."/>
            <person name="Grigoriev I.V."/>
            <person name="Kubicek C.P."/>
            <person name="Druzhinina I.S."/>
        </authorList>
    </citation>
    <scope>NUCLEOTIDE SEQUENCE [LARGE SCALE GENOMIC DNA]</scope>
    <source>
        <strain evidence="2">TUCIM 6016</strain>
    </source>
</reference>
<gene>
    <name evidence="1" type="ORF">BBK36DRAFT_1198713</name>
</gene>
<name>A0A2T4BC62_9HYPO</name>
<organism evidence="1 2">
    <name type="scientific">Trichoderma citrinoviride</name>
    <dbReference type="NCBI Taxonomy" id="58853"/>
    <lineage>
        <taxon>Eukaryota</taxon>
        <taxon>Fungi</taxon>
        <taxon>Dikarya</taxon>
        <taxon>Ascomycota</taxon>
        <taxon>Pezizomycotina</taxon>
        <taxon>Sordariomycetes</taxon>
        <taxon>Hypocreomycetidae</taxon>
        <taxon>Hypocreales</taxon>
        <taxon>Hypocreaceae</taxon>
        <taxon>Trichoderma</taxon>
    </lineage>
</organism>
<evidence type="ECO:0000313" key="2">
    <source>
        <dbReference type="Proteomes" id="UP000241546"/>
    </source>
</evidence>
<dbReference type="OrthoDB" id="5340163at2759"/>
<dbReference type="Pfam" id="PF14022">
    <property type="entry name" value="DUF4238"/>
    <property type="match status" value="1"/>
</dbReference>
<protein>
    <recommendedName>
        <fullName evidence="3">DUF4238 domain-containing protein</fullName>
    </recommendedName>
</protein>
<dbReference type="InterPro" id="IPR025332">
    <property type="entry name" value="DUF4238"/>
</dbReference>
<dbReference type="RefSeq" id="XP_024750188.1">
    <property type="nucleotide sequence ID" value="XM_024897051.1"/>
</dbReference>